<keyword evidence="3" id="KW-1185">Reference proteome</keyword>
<dbReference type="Gene3D" id="1.10.510.10">
    <property type="entry name" value="Transferase(Phosphotransferase) domain 1"/>
    <property type="match status" value="1"/>
</dbReference>
<dbReference type="GO" id="GO:0005524">
    <property type="term" value="F:ATP binding"/>
    <property type="evidence" value="ECO:0007669"/>
    <property type="project" value="InterPro"/>
</dbReference>
<dbReference type="OrthoDB" id="2353542at2759"/>
<evidence type="ECO:0000313" key="2">
    <source>
        <dbReference type="EMBL" id="RIA99431.1"/>
    </source>
</evidence>
<evidence type="ECO:0000259" key="1">
    <source>
        <dbReference type="PROSITE" id="PS50011"/>
    </source>
</evidence>
<evidence type="ECO:0000313" key="3">
    <source>
        <dbReference type="Proteomes" id="UP000265703"/>
    </source>
</evidence>
<comment type="caution">
    <text evidence="2">The sequence shown here is derived from an EMBL/GenBank/DDBJ whole genome shotgun (WGS) entry which is preliminary data.</text>
</comment>
<dbReference type="EMBL" id="QKYT01000004">
    <property type="protein sequence ID" value="RIA99431.1"/>
    <property type="molecule type" value="Genomic_DNA"/>
</dbReference>
<dbReference type="InterPro" id="IPR001245">
    <property type="entry name" value="Ser-Thr/Tyr_kinase_cat_dom"/>
</dbReference>
<name>A0A397TW98_9GLOM</name>
<sequence>MPAYIDPQCHKQKGYKRTEAFDIFSFGVLLWEISSGQVPFAELSDFMIMSNLVNGIREHRVFQTPDEYFELYTKCWNDNP</sequence>
<dbReference type="Proteomes" id="UP000265703">
    <property type="component" value="Unassembled WGS sequence"/>
</dbReference>
<gene>
    <name evidence="2" type="ORF">C1645_357144</name>
</gene>
<dbReference type="InterPro" id="IPR011009">
    <property type="entry name" value="Kinase-like_dom_sf"/>
</dbReference>
<proteinExistence type="predicted"/>
<accession>A0A397TW98</accession>
<reference evidence="2 3" key="1">
    <citation type="submission" date="2018-06" db="EMBL/GenBank/DDBJ databases">
        <title>Comparative genomics reveals the genomic features of Rhizophagus irregularis, R. cerebriforme, R. diaphanum and Gigaspora rosea, and their symbiotic lifestyle signature.</title>
        <authorList>
            <person name="Morin E."/>
            <person name="San Clemente H."/>
            <person name="Chen E.C.H."/>
            <person name="De La Providencia I."/>
            <person name="Hainaut M."/>
            <person name="Kuo A."/>
            <person name="Kohler A."/>
            <person name="Murat C."/>
            <person name="Tang N."/>
            <person name="Roy S."/>
            <person name="Loubradou J."/>
            <person name="Henrissat B."/>
            <person name="Grigoriev I.V."/>
            <person name="Corradi N."/>
            <person name="Roux C."/>
            <person name="Martin F.M."/>
        </authorList>
    </citation>
    <scope>NUCLEOTIDE SEQUENCE [LARGE SCALE GENOMIC DNA]</scope>
    <source>
        <strain evidence="2 3">DAOM 227022</strain>
    </source>
</reference>
<dbReference type="Pfam" id="PF07714">
    <property type="entry name" value="PK_Tyr_Ser-Thr"/>
    <property type="match status" value="1"/>
</dbReference>
<dbReference type="STRING" id="658196.A0A397TW98"/>
<feature type="domain" description="Protein kinase" evidence="1">
    <location>
        <begin position="1"/>
        <end position="80"/>
    </location>
</feature>
<dbReference type="PROSITE" id="PS50011">
    <property type="entry name" value="PROTEIN_KINASE_DOM"/>
    <property type="match status" value="1"/>
</dbReference>
<dbReference type="GO" id="GO:0004672">
    <property type="term" value="F:protein kinase activity"/>
    <property type="evidence" value="ECO:0007669"/>
    <property type="project" value="InterPro"/>
</dbReference>
<protein>
    <recommendedName>
        <fullName evidence="1">Protein kinase domain-containing protein</fullName>
    </recommendedName>
</protein>
<dbReference type="AlphaFoldDB" id="A0A397TW98"/>
<dbReference type="SUPFAM" id="SSF56112">
    <property type="entry name" value="Protein kinase-like (PK-like)"/>
    <property type="match status" value="1"/>
</dbReference>
<organism evidence="2 3">
    <name type="scientific">Glomus cerebriforme</name>
    <dbReference type="NCBI Taxonomy" id="658196"/>
    <lineage>
        <taxon>Eukaryota</taxon>
        <taxon>Fungi</taxon>
        <taxon>Fungi incertae sedis</taxon>
        <taxon>Mucoromycota</taxon>
        <taxon>Glomeromycotina</taxon>
        <taxon>Glomeromycetes</taxon>
        <taxon>Glomerales</taxon>
        <taxon>Glomeraceae</taxon>
        <taxon>Glomus</taxon>
    </lineage>
</organism>
<dbReference type="InterPro" id="IPR000719">
    <property type="entry name" value="Prot_kinase_dom"/>
</dbReference>